<evidence type="ECO:0000313" key="2">
    <source>
        <dbReference type="Proteomes" id="UP001497516"/>
    </source>
</evidence>
<name>A0AAV2FTD7_9ROSI</name>
<reference evidence="1 2" key="1">
    <citation type="submission" date="2024-04" db="EMBL/GenBank/DDBJ databases">
        <authorList>
            <person name="Fracassetti M."/>
        </authorList>
    </citation>
    <scope>NUCLEOTIDE SEQUENCE [LARGE SCALE GENOMIC DNA]</scope>
</reference>
<dbReference type="AlphaFoldDB" id="A0AAV2FTD7"/>
<organism evidence="1 2">
    <name type="scientific">Linum trigynum</name>
    <dbReference type="NCBI Taxonomy" id="586398"/>
    <lineage>
        <taxon>Eukaryota</taxon>
        <taxon>Viridiplantae</taxon>
        <taxon>Streptophyta</taxon>
        <taxon>Embryophyta</taxon>
        <taxon>Tracheophyta</taxon>
        <taxon>Spermatophyta</taxon>
        <taxon>Magnoliopsida</taxon>
        <taxon>eudicotyledons</taxon>
        <taxon>Gunneridae</taxon>
        <taxon>Pentapetalae</taxon>
        <taxon>rosids</taxon>
        <taxon>fabids</taxon>
        <taxon>Malpighiales</taxon>
        <taxon>Linaceae</taxon>
        <taxon>Linum</taxon>
    </lineage>
</organism>
<accession>A0AAV2FTD7</accession>
<protein>
    <submittedName>
        <fullName evidence="1">Uncharacterized protein</fullName>
    </submittedName>
</protein>
<evidence type="ECO:0000313" key="1">
    <source>
        <dbReference type="EMBL" id="CAL1401212.1"/>
    </source>
</evidence>
<keyword evidence="2" id="KW-1185">Reference proteome</keyword>
<proteinExistence type="predicted"/>
<sequence length="139" mass="15435">MYRTGCRCWLDQLLLSLVKKAYHSCFLFPDRDKSSLCENPELNCLLEIDVAFELEQEFRAHDKHVKGCSNGGVVIINSPWRGSGQRLPSVFPPPVRTVFSALPFFNAGEGLRLFAAGLSMSGNRSGPMSDMLARGQVIN</sequence>
<dbReference type="Proteomes" id="UP001497516">
    <property type="component" value="Chromosome 7"/>
</dbReference>
<dbReference type="EMBL" id="OZ034820">
    <property type="protein sequence ID" value="CAL1401212.1"/>
    <property type="molecule type" value="Genomic_DNA"/>
</dbReference>
<gene>
    <name evidence="1" type="ORF">LTRI10_LOCUS41285</name>
</gene>